<comment type="caution">
    <text evidence="2">The sequence shown here is derived from an EMBL/GenBank/DDBJ whole genome shotgun (WGS) entry which is preliminary data.</text>
</comment>
<gene>
    <name evidence="2" type="ORF">B0T21DRAFT_394797</name>
</gene>
<keyword evidence="1" id="KW-0732">Signal</keyword>
<name>A0AA40E345_9PEZI</name>
<sequence>MNLPKIIRALVSLSAMPLALCQGTGLEAVTPLSRLASWSKVTLNGPNGPPADCLLASQAGESLYTRVYYQSPDQHLREAYMNPGQKNWTQGKLSSDRPVSAQINTPLAVVHWTDSSNNDVITLWYAAPTTQQLMEKRFQNGNWQPERGLNATVHISPARPGSIAAVAESPAGWVSVMYRDDINRVRICRYQWTSPSVNCASATSFTGALDGTSTSALLDTDGSHFFYQSQSSPYDAIELVPSGTGSWKSVVAFPTRAQGVQFAASRNRWPGTEVERRILVSTTDNVLSEVYSGSYCGGWCNCYAGITPAKPGPTLGLAVSSCTSNSKAYWVTADKHIAEMTIDPKNGWLVSNVNILA</sequence>
<dbReference type="EMBL" id="JAUKTV010000010">
    <property type="protein sequence ID" value="KAK0726259.1"/>
    <property type="molecule type" value="Genomic_DNA"/>
</dbReference>
<proteinExistence type="predicted"/>
<evidence type="ECO:0000313" key="3">
    <source>
        <dbReference type="Proteomes" id="UP001172159"/>
    </source>
</evidence>
<dbReference type="Gene3D" id="2.120.10.70">
    <property type="entry name" value="Fucose-specific lectin"/>
    <property type="match status" value="1"/>
</dbReference>
<protein>
    <recommendedName>
        <fullName evidence="4">Fucose-specific lectin</fullName>
    </recommendedName>
</protein>
<dbReference type="SUPFAM" id="SSF89372">
    <property type="entry name" value="Fucose-specific lectin"/>
    <property type="match status" value="1"/>
</dbReference>
<dbReference type="Proteomes" id="UP001172159">
    <property type="component" value="Unassembled WGS sequence"/>
</dbReference>
<organism evidence="2 3">
    <name type="scientific">Apiosordaria backusii</name>
    <dbReference type="NCBI Taxonomy" id="314023"/>
    <lineage>
        <taxon>Eukaryota</taxon>
        <taxon>Fungi</taxon>
        <taxon>Dikarya</taxon>
        <taxon>Ascomycota</taxon>
        <taxon>Pezizomycotina</taxon>
        <taxon>Sordariomycetes</taxon>
        <taxon>Sordariomycetidae</taxon>
        <taxon>Sordariales</taxon>
        <taxon>Lasiosphaeriaceae</taxon>
        <taxon>Apiosordaria</taxon>
    </lineage>
</organism>
<evidence type="ECO:0008006" key="4">
    <source>
        <dbReference type="Google" id="ProtNLM"/>
    </source>
</evidence>
<evidence type="ECO:0000313" key="2">
    <source>
        <dbReference type="EMBL" id="KAK0726259.1"/>
    </source>
</evidence>
<dbReference type="AlphaFoldDB" id="A0AA40E345"/>
<keyword evidence="3" id="KW-1185">Reference proteome</keyword>
<evidence type="ECO:0000256" key="1">
    <source>
        <dbReference type="SAM" id="SignalP"/>
    </source>
</evidence>
<feature type="chain" id="PRO_5041366113" description="Fucose-specific lectin" evidence="1">
    <location>
        <begin position="22"/>
        <end position="357"/>
    </location>
</feature>
<reference evidence="2" key="1">
    <citation type="submission" date="2023-06" db="EMBL/GenBank/DDBJ databases">
        <title>Genome-scale phylogeny and comparative genomics of the fungal order Sordariales.</title>
        <authorList>
            <consortium name="Lawrence Berkeley National Laboratory"/>
            <person name="Hensen N."/>
            <person name="Bonometti L."/>
            <person name="Westerberg I."/>
            <person name="Brannstrom I.O."/>
            <person name="Guillou S."/>
            <person name="Cros-Aarteil S."/>
            <person name="Calhoun S."/>
            <person name="Haridas S."/>
            <person name="Kuo A."/>
            <person name="Mondo S."/>
            <person name="Pangilinan J."/>
            <person name="Riley R."/>
            <person name="Labutti K."/>
            <person name="Andreopoulos B."/>
            <person name="Lipzen A."/>
            <person name="Chen C."/>
            <person name="Yanf M."/>
            <person name="Daum C."/>
            <person name="Ng V."/>
            <person name="Clum A."/>
            <person name="Steindorff A."/>
            <person name="Ohm R."/>
            <person name="Martin F."/>
            <person name="Silar P."/>
            <person name="Natvig D."/>
            <person name="Lalanne C."/>
            <person name="Gautier V."/>
            <person name="Ament-Velasquez S.L."/>
            <person name="Kruys A."/>
            <person name="Hutchinson M.I."/>
            <person name="Powell A.J."/>
            <person name="Barry K."/>
            <person name="Miller A.N."/>
            <person name="Grigoriev I.V."/>
            <person name="Debuchy R."/>
            <person name="Gladieux P."/>
            <person name="Thoren M.H."/>
            <person name="Johannesson H."/>
        </authorList>
    </citation>
    <scope>NUCLEOTIDE SEQUENCE</scope>
    <source>
        <strain evidence="2">CBS 540.89</strain>
    </source>
</reference>
<accession>A0AA40E345</accession>
<feature type="signal peptide" evidence="1">
    <location>
        <begin position="1"/>
        <end position="21"/>
    </location>
</feature>